<reference evidence="2" key="1">
    <citation type="submission" date="2022-08" db="EMBL/GenBank/DDBJ databases">
        <title>Whole genome sequencing of non-tuberculosis mycobacteria type-strains.</title>
        <authorList>
            <person name="Igarashi Y."/>
            <person name="Osugi A."/>
            <person name="Mitarai S."/>
        </authorList>
    </citation>
    <scope>NUCLEOTIDE SEQUENCE</scope>
    <source>
        <strain evidence="2">DSM 45127</strain>
    </source>
</reference>
<evidence type="ECO:0000313" key="2">
    <source>
        <dbReference type="EMBL" id="UMB69728.1"/>
    </source>
</evidence>
<evidence type="ECO:0000313" key="3">
    <source>
        <dbReference type="Proteomes" id="UP001055336"/>
    </source>
</evidence>
<proteinExistence type="predicted"/>
<protein>
    <recommendedName>
        <fullName evidence="4">PE-PPE domain-containing protein</fullName>
    </recommendedName>
</protein>
<dbReference type="Proteomes" id="UP001055336">
    <property type="component" value="Chromosome"/>
</dbReference>
<dbReference type="RefSeq" id="WP_240261459.1">
    <property type="nucleotide sequence ID" value="NZ_CP092488.2"/>
</dbReference>
<gene>
    <name evidence="2" type="ORF">MKK62_25940</name>
</gene>
<name>A0ABY3VMQ7_9MYCO</name>
<feature type="chain" id="PRO_5046486017" description="PE-PPE domain-containing protein" evidence="1">
    <location>
        <begin position="27"/>
        <end position="230"/>
    </location>
</feature>
<dbReference type="EMBL" id="CP092488">
    <property type="protein sequence ID" value="UMB69728.1"/>
    <property type="molecule type" value="Genomic_DNA"/>
</dbReference>
<sequence length="230" mass="24562">MLNQRRLLLAIASGAAVAALSPAVLAQADSTCAAALCLISGGDPTDVYHSGIPWFYEETTDVQPTDVYVPGSTFTDGIAGSYQVNEFDYANPLFDNATYHFGDFTPSADNIAGIDGGLAGATLYDLTFGPGGKIVDGTSMYDLNIITLTDLEGGMHFDIYTFPGLFTTFYEETPTGVADWIEPWGSTTPQILFSSLADTAFPEAAYNLASILPPDEWFPVMTEMFPAALT</sequence>
<evidence type="ECO:0000256" key="1">
    <source>
        <dbReference type="SAM" id="SignalP"/>
    </source>
</evidence>
<evidence type="ECO:0008006" key="4">
    <source>
        <dbReference type="Google" id="ProtNLM"/>
    </source>
</evidence>
<organism evidence="2 3">
    <name type="scientific">Mycobacterium paraterrae</name>
    <dbReference type="NCBI Taxonomy" id="577492"/>
    <lineage>
        <taxon>Bacteria</taxon>
        <taxon>Bacillati</taxon>
        <taxon>Actinomycetota</taxon>
        <taxon>Actinomycetes</taxon>
        <taxon>Mycobacteriales</taxon>
        <taxon>Mycobacteriaceae</taxon>
        <taxon>Mycobacterium</taxon>
    </lineage>
</organism>
<keyword evidence="3" id="KW-1185">Reference proteome</keyword>
<accession>A0ABY3VMQ7</accession>
<keyword evidence="1" id="KW-0732">Signal</keyword>
<feature type="signal peptide" evidence="1">
    <location>
        <begin position="1"/>
        <end position="26"/>
    </location>
</feature>